<evidence type="ECO:0000313" key="2">
    <source>
        <dbReference type="Proteomes" id="UP000774570"/>
    </source>
</evidence>
<protein>
    <submittedName>
        <fullName evidence="1">DUF3368 domain-containing protein</fullName>
    </submittedName>
</protein>
<dbReference type="PANTHER" id="PTHR39550:SF1">
    <property type="entry name" value="SLL0658 PROTEIN"/>
    <property type="match status" value="1"/>
</dbReference>
<dbReference type="Proteomes" id="UP000774570">
    <property type="component" value="Unassembled WGS sequence"/>
</dbReference>
<comment type="caution">
    <text evidence="1">The sequence shown here is derived from an EMBL/GenBank/DDBJ whole genome shotgun (WGS) entry which is preliminary data.</text>
</comment>
<sequence length="182" mass="20161">MRAPTPASTALVFDTMLLSHFALADRIDVLRDLHAGTPCYTTRVVCEELRAANAQLALAKAEELDWLEVKRLDTLEELRAFVTWTERLGSGDRDRGEASIFATAELQNAVALTDDREAVSVGRRHGLDVHGTLWLLSRACRKGELTEVNVASLVDALRHTGMRLPCSGGEYPSWARKHKLLP</sequence>
<organism evidence="1 2">
    <name type="scientific">Actinomadura parmotrematis</name>
    <dbReference type="NCBI Taxonomy" id="2864039"/>
    <lineage>
        <taxon>Bacteria</taxon>
        <taxon>Bacillati</taxon>
        <taxon>Actinomycetota</taxon>
        <taxon>Actinomycetes</taxon>
        <taxon>Streptosporangiales</taxon>
        <taxon>Thermomonosporaceae</taxon>
        <taxon>Actinomadura</taxon>
    </lineage>
</organism>
<evidence type="ECO:0000313" key="1">
    <source>
        <dbReference type="EMBL" id="MBW8484273.1"/>
    </source>
</evidence>
<reference evidence="1 2" key="1">
    <citation type="submission" date="2021-07" db="EMBL/GenBank/DDBJ databases">
        <title>Actinomadura sp. PM05-2 isolated from lichen.</title>
        <authorList>
            <person name="Somphong A."/>
            <person name="Phongsopitanun W."/>
            <person name="Tanasupawat S."/>
            <person name="Peongsungnone V."/>
        </authorList>
    </citation>
    <scope>NUCLEOTIDE SEQUENCE [LARGE SCALE GENOMIC DNA]</scope>
    <source>
        <strain evidence="1 2">PM05-2</strain>
    </source>
</reference>
<dbReference type="EMBL" id="JAIBOA010000010">
    <property type="protein sequence ID" value="MBW8484273.1"/>
    <property type="molecule type" value="Genomic_DNA"/>
</dbReference>
<dbReference type="SUPFAM" id="SSF88723">
    <property type="entry name" value="PIN domain-like"/>
    <property type="match status" value="1"/>
</dbReference>
<name>A0ABS7FV23_9ACTN</name>
<accession>A0ABS7FV23</accession>
<dbReference type="PANTHER" id="PTHR39550">
    <property type="entry name" value="SLL0658 PROTEIN"/>
    <property type="match status" value="1"/>
</dbReference>
<proteinExistence type="predicted"/>
<keyword evidence="2" id="KW-1185">Reference proteome</keyword>
<dbReference type="Pfam" id="PF11848">
    <property type="entry name" value="DUF3368"/>
    <property type="match status" value="1"/>
</dbReference>
<gene>
    <name evidence="1" type="ORF">K1Y72_17960</name>
</gene>
<dbReference type="InterPro" id="IPR021799">
    <property type="entry name" value="PIN-like_prokaryotic"/>
</dbReference>
<dbReference type="InterPro" id="IPR029060">
    <property type="entry name" value="PIN-like_dom_sf"/>
</dbReference>
<dbReference type="RefSeq" id="WP_220167493.1">
    <property type="nucleotide sequence ID" value="NZ_JAIBOA010000010.1"/>
</dbReference>